<reference evidence="3 4" key="1">
    <citation type="journal article" date="2014" name="Am. J. Bot.">
        <title>Genome assembly and annotation for red clover (Trifolium pratense; Fabaceae).</title>
        <authorList>
            <person name="Istvanek J."/>
            <person name="Jaros M."/>
            <person name="Krenek A."/>
            <person name="Repkova J."/>
        </authorList>
    </citation>
    <scope>NUCLEOTIDE SEQUENCE [LARGE SCALE GENOMIC DNA]</scope>
    <source>
        <strain evidence="4">cv. Tatra</strain>
        <tissue evidence="3">Young leaves</tissue>
    </source>
</reference>
<feature type="domain" description="Reverse transcriptase Ty1/copia-type" evidence="2">
    <location>
        <begin position="185"/>
        <end position="310"/>
    </location>
</feature>
<evidence type="ECO:0000313" key="4">
    <source>
        <dbReference type="Proteomes" id="UP000236291"/>
    </source>
</evidence>
<feature type="compositionally biased region" description="Polar residues" evidence="1">
    <location>
        <begin position="30"/>
        <end position="46"/>
    </location>
</feature>
<evidence type="ECO:0000259" key="2">
    <source>
        <dbReference type="Pfam" id="PF07727"/>
    </source>
</evidence>
<organism evidence="3 4">
    <name type="scientific">Trifolium pratense</name>
    <name type="common">Red clover</name>
    <dbReference type="NCBI Taxonomy" id="57577"/>
    <lineage>
        <taxon>Eukaryota</taxon>
        <taxon>Viridiplantae</taxon>
        <taxon>Streptophyta</taxon>
        <taxon>Embryophyta</taxon>
        <taxon>Tracheophyta</taxon>
        <taxon>Spermatophyta</taxon>
        <taxon>Magnoliopsida</taxon>
        <taxon>eudicotyledons</taxon>
        <taxon>Gunneridae</taxon>
        <taxon>Pentapetalae</taxon>
        <taxon>rosids</taxon>
        <taxon>fabids</taxon>
        <taxon>Fabales</taxon>
        <taxon>Fabaceae</taxon>
        <taxon>Papilionoideae</taxon>
        <taxon>50 kb inversion clade</taxon>
        <taxon>NPAAA clade</taxon>
        <taxon>Hologalegina</taxon>
        <taxon>IRL clade</taxon>
        <taxon>Trifolieae</taxon>
        <taxon>Trifolium</taxon>
    </lineage>
</organism>
<dbReference type="EMBL" id="ASHM01019958">
    <property type="protein sequence ID" value="PNY01316.1"/>
    <property type="molecule type" value="Genomic_DNA"/>
</dbReference>
<feature type="compositionally biased region" description="Pro residues" evidence="1">
    <location>
        <begin position="69"/>
        <end position="80"/>
    </location>
</feature>
<evidence type="ECO:0000256" key="1">
    <source>
        <dbReference type="SAM" id="MobiDB-lite"/>
    </source>
</evidence>
<reference evidence="3 4" key="2">
    <citation type="journal article" date="2017" name="Front. Plant Sci.">
        <title>Gene Classification and Mining of Molecular Markers Useful in Red Clover (Trifolium pratense) Breeding.</title>
        <authorList>
            <person name="Istvanek J."/>
            <person name="Dluhosova J."/>
            <person name="Dluhos P."/>
            <person name="Patkova L."/>
            <person name="Nedelnik J."/>
            <person name="Repkova J."/>
        </authorList>
    </citation>
    <scope>NUCLEOTIDE SEQUENCE [LARGE SCALE GENOMIC DNA]</scope>
    <source>
        <strain evidence="4">cv. Tatra</strain>
        <tissue evidence="3">Young leaves</tissue>
    </source>
</reference>
<feature type="region of interest" description="Disordered" evidence="1">
    <location>
        <begin position="1"/>
        <end position="90"/>
    </location>
</feature>
<dbReference type="Proteomes" id="UP000236291">
    <property type="component" value="Unassembled WGS sequence"/>
</dbReference>
<gene>
    <name evidence="3" type="ORF">L195_g024608</name>
</gene>
<accession>A0A2K3NE60</accession>
<dbReference type="AlphaFoldDB" id="A0A2K3NE60"/>
<feature type="region of interest" description="Disordered" evidence="1">
    <location>
        <begin position="305"/>
        <end position="324"/>
    </location>
</feature>
<dbReference type="PANTHER" id="PTHR11439">
    <property type="entry name" value="GAG-POL-RELATED RETROTRANSPOSON"/>
    <property type="match status" value="1"/>
</dbReference>
<dbReference type="CDD" id="cd09272">
    <property type="entry name" value="RNase_HI_RT_Ty1"/>
    <property type="match status" value="1"/>
</dbReference>
<dbReference type="ExpressionAtlas" id="A0A2K3NE60">
    <property type="expression patterns" value="baseline"/>
</dbReference>
<proteinExistence type="predicted"/>
<comment type="caution">
    <text evidence="3">The sequence shown here is derived from an EMBL/GenBank/DDBJ whole genome shotgun (WGS) entry which is preliminary data.</text>
</comment>
<evidence type="ECO:0000313" key="3">
    <source>
        <dbReference type="EMBL" id="PNY01316.1"/>
    </source>
</evidence>
<dbReference type="SUPFAM" id="SSF56672">
    <property type="entry name" value="DNA/RNA polymerases"/>
    <property type="match status" value="1"/>
</dbReference>
<dbReference type="InterPro" id="IPR013103">
    <property type="entry name" value="RVT_2"/>
</dbReference>
<feature type="compositionally biased region" description="Pro residues" evidence="1">
    <location>
        <begin position="47"/>
        <end position="56"/>
    </location>
</feature>
<name>A0A2K3NE60_TRIPR</name>
<dbReference type="Pfam" id="PF07727">
    <property type="entry name" value="RVT_2"/>
    <property type="match status" value="1"/>
</dbReference>
<dbReference type="InterPro" id="IPR043502">
    <property type="entry name" value="DNA/RNA_pol_sf"/>
</dbReference>
<protein>
    <submittedName>
        <fullName evidence="3">Retrotransposon-related protein</fullName>
    </submittedName>
</protein>
<dbReference type="PANTHER" id="PTHR11439:SF524">
    <property type="entry name" value="RNA-DIRECTED DNA POLYMERASE, PROTEIN KINASE RLK-PELLE-DLSV FAMILY"/>
    <property type="match status" value="1"/>
</dbReference>
<sequence>MIHHLQDHSPNSSLTKPTTNPIPPPIINSPMAQPSQENHPSLLPSPTAQPNPPLSPTPIHMTHPSLHQPTPPTPQSPSLPHPVTRSQHGIYKPNPRYTLDQTHHTTITKSPLPRNPLAALRDPNWKLAMDDEFNALIKNKTWDLVPRPTDVNIIRSMWIFTHKEKSDGSFERHKARLVGDGKTQQKSLYGLKQAPRAWYKRFADFVSVIGFTNSKSDNSLFIYQNGSDMAYLLLYVDDIILTASNDDLRKSLIASLSSEFAMKDLGSLNYFLGISVTRHKGDLFLSQRKYAEEIIDRAGMVSCKPSQTPVDTKPKVSAKTGNPYEDPKKYRSLAGALQYLTFTRPDISYAVQQICLHMHDPRDEHMNALKRIIRYVKGTLHLGLHLYPSSVTDLVSYTDADWGGCPDTRRSTSGYCVFLGDNLISWSSKRQPTLSRSSAEAEYRGVANVVSESCWIRNLLLELHCPVQKATLVYCDNVSAIYLSGNPVQHQRTKHIEMDINFVREKVARGEVRVHHVPSRYQIVDIFTKGLPLILFEDFRNSLRVRDPPVSTAGV</sequence>